<dbReference type="SUPFAM" id="SSF69349">
    <property type="entry name" value="Phage fibre proteins"/>
    <property type="match status" value="1"/>
</dbReference>
<dbReference type="Gene3D" id="4.10.220.110">
    <property type="match status" value="1"/>
</dbReference>
<evidence type="ECO:0000259" key="5">
    <source>
        <dbReference type="Pfam" id="PF22178"/>
    </source>
</evidence>
<protein>
    <submittedName>
        <fullName evidence="6">Type VI secretion system secreted protein VgrG</fullName>
    </submittedName>
</protein>
<dbReference type="PANTHER" id="PTHR32305">
    <property type="match status" value="1"/>
</dbReference>
<dbReference type="Pfam" id="PF04717">
    <property type="entry name" value="Phage_base_V"/>
    <property type="match status" value="1"/>
</dbReference>
<dbReference type="STRING" id="1166337.SAMN05192580_2835"/>
<comment type="subcellular location">
    <subcellularLocation>
        <location evidence="1">Secreted</location>
    </subcellularLocation>
</comment>
<evidence type="ECO:0000256" key="1">
    <source>
        <dbReference type="ARBA" id="ARBA00004613"/>
    </source>
</evidence>
<evidence type="ECO:0000313" key="6">
    <source>
        <dbReference type="EMBL" id="SFS03807.1"/>
    </source>
</evidence>
<accession>A0A1I6LJV3</accession>
<organism evidence="6 7">
    <name type="scientific">Sphingomonas jatrophae</name>
    <dbReference type="NCBI Taxonomy" id="1166337"/>
    <lineage>
        <taxon>Bacteria</taxon>
        <taxon>Pseudomonadati</taxon>
        <taxon>Pseudomonadota</taxon>
        <taxon>Alphaproteobacteria</taxon>
        <taxon>Sphingomonadales</taxon>
        <taxon>Sphingomonadaceae</taxon>
        <taxon>Sphingomonas</taxon>
    </lineage>
</organism>
<keyword evidence="3" id="KW-0964">Secreted</keyword>
<reference evidence="6 7" key="1">
    <citation type="submission" date="2016-10" db="EMBL/GenBank/DDBJ databases">
        <authorList>
            <person name="de Groot N.N."/>
        </authorList>
    </citation>
    <scope>NUCLEOTIDE SEQUENCE [LARGE SCALE GENOMIC DNA]</scope>
    <source>
        <strain evidence="6 7">S5-249</strain>
    </source>
</reference>
<dbReference type="PANTHER" id="PTHR32305:SF15">
    <property type="entry name" value="PROTEIN RHSA-RELATED"/>
    <property type="match status" value="1"/>
</dbReference>
<dbReference type="InterPro" id="IPR050708">
    <property type="entry name" value="T6SS_VgrG/RHS"/>
</dbReference>
<proteinExistence type="inferred from homology"/>
<keyword evidence="7" id="KW-1185">Reference proteome</keyword>
<name>A0A1I6LJV3_9SPHN</name>
<dbReference type="AlphaFoldDB" id="A0A1I6LJV3"/>
<dbReference type="RefSeq" id="WP_093315579.1">
    <property type="nucleotide sequence ID" value="NZ_FOZG01000002.1"/>
</dbReference>
<dbReference type="GO" id="GO:0005576">
    <property type="term" value="C:extracellular region"/>
    <property type="evidence" value="ECO:0007669"/>
    <property type="project" value="UniProtKB-SubCell"/>
</dbReference>
<dbReference type="SUPFAM" id="SSF69279">
    <property type="entry name" value="Phage tail proteins"/>
    <property type="match status" value="2"/>
</dbReference>
<dbReference type="NCBIfam" id="TIGR01646">
    <property type="entry name" value="vgr_GE"/>
    <property type="match status" value="1"/>
</dbReference>
<dbReference type="EMBL" id="FOZG01000002">
    <property type="protein sequence ID" value="SFS03807.1"/>
    <property type="molecule type" value="Genomic_DNA"/>
</dbReference>
<dbReference type="InterPro" id="IPR017847">
    <property type="entry name" value="T6SS_RhsGE_Vgr_subset"/>
</dbReference>
<dbReference type="InterPro" id="IPR006533">
    <property type="entry name" value="T6SS_Vgr_RhsGE"/>
</dbReference>
<dbReference type="Gene3D" id="3.55.50.10">
    <property type="entry name" value="Baseplate protein-like domains"/>
    <property type="match status" value="1"/>
</dbReference>
<dbReference type="InterPro" id="IPR006531">
    <property type="entry name" value="Gp5/Vgr_OB"/>
</dbReference>
<dbReference type="InterPro" id="IPR054030">
    <property type="entry name" value="Gp5_Vgr_C"/>
</dbReference>
<evidence type="ECO:0000313" key="7">
    <source>
        <dbReference type="Proteomes" id="UP000198824"/>
    </source>
</evidence>
<dbReference type="NCBIfam" id="TIGR03361">
    <property type="entry name" value="VI_Rhs_Vgr"/>
    <property type="match status" value="1"/>
</dbReference>
<dbReference type="OrthoDB" id="9762420at2"/>
<dbReference type="SUPFAM" id="SSF69255">
    <property type="entry name" value="gp5 N-terminal domain-like"/>
    <property type="match status" value="1"/>
</dbReference>
<dbReference type="Gene3D" id="2.40.50.230">
    <property type="entry name" value="Gp5 N-terminal domain"/>
    <property type="match status" value="1"/>
</dbReference>
<dbReference type="Pfam" id="PF22178">
    <property type="entry name" value="Gp5_trimer_C"/>
    <property type="match status" value="1"/>
</dbReference>
<dbReference type="Proteomes" id="UP000198824">
    <property type="component" value="Unassembled WGS sequence"/>
</dbReference>
<comment type="similarity">
    <text evidence="2">Belongs to the VgrG protein family.</text>
</comment>
<evidence type="ECO:0000256" key="3">
    <source>
        <dbReference type="ARBA" id="ARBA00022525"/>
    </source>
</evidence>
<dbReference type="Gene3D" id="2.30.110.50">
    <property type="match status" value="1"/>
</dbReference>
<feature type="domain" description="Gp5/Type VI secretion system Vgr protein OB-fold" evidence="4">
    <location>
        <begin position="403"/>
        <end position="469"/>
    </location>
</feature>
<gene>
    <name evidence="6" type="ORF">SAMN05192580_2835</name>
</gene>
<evidence type="ECO:0000256" key="2">
    <source>
        <dbReference type="ARBA" id="ARBA00005558"/>
    </source>
</evidence>
<dbReference type="InterPro" id="IPR037026">
    <property type="entry name" value="Vgr_OB-fold_dom_sf"/>
</dbReference>
<sequence length="649" mass="71670">MADRQSSFSSQSGGGERQAKLAINLGGEQILLERVEAVESFGRPFSISVDLISELGEIDLLPHLGKAACVTIKQDDDQLQRHFHGLIAEGEFLNEEEGHHYRLALRPFTHFMSHNRNFMIHYNKSAIDIIKALVAQAGFSANLEVRAAGSGLVREYCTQYGESDFTFISRLMEEEGLYYFYSHSPGGHKMVICEKPADHQAGKATPLTYNSASAHVLHADSAARTALGSEKYVQRLHERVSTGAETKVTLRDWDFEKPGQPLTQVADAKETSAAPVAEVYEWPGPYIQPAHGKRLAEAILDGRRAEQVLYTAESQLPLLEIGTKVKIASHPNERYNRELLITRTHHVLVTETYRSGSGGGDQGVVFEAVPVEAKWRAPQFTPRPVVRGPETAIVIGPERETIHTDKYGRVQVRFHWDRSGDPVSKMTCWLRVSQTGGLGNIILPRVGHEVIVDFLDGDPDRPLVVGRVFNQQHMPIYALPGNKTRAVWRTQTYTSAGGADDVGAAKPLDTKNPSANEIRFEDMVGKEELFVHAQRDLATRVRRNETHNVGLDQTSEIHGGRTTTIDNNDKLTVNQSQTVKVTNTIEIEAGTSITLKVAGNSIVIDQTGIKLKGIMIDEKADAMMSQQAPMMTIKGDAMVDVDGGLIMLN</sequence>
<feature type="domain" description="Gp5/Type VI secretion system Vgr C-terminal trimerisation" evidence="5">
    <location>
        <begin position="514"/>
        <end position="601"/>
    </location>
</feature>
<dbReference type="Pfam" id="PF05954">
    <property type="entry name" value="Phage_GPD"/>
    <property type="match status" value="1"/>
</dbReference>
<evidence type="ECO:0000259" key="4">
    <source>
        <dbReference type="Pfam" id="PF04717"/>
    </source>
</evidence>